<keyword evidence="7" id="KW-0256">Endoplasmic reticulum</keyword>
<dbReference type="PROSITE" id="PS00194">
    <property type="entry name" value="THIOREDOXIN_1"/>
    <property type="match status" value="2"/>
</dbReference>
<keyword evidence="10 11" id="KW-0676">Redox-active center</keyword>
<dbReference type="PROSITE" id="PS51352">
    <property type="entry name" value="THIOREDOXIN_2"/>
    <property type="match status" value="2"/>
</dbReference>
<evidence type="ECO:0000256" key="2">
    <source>
        <dbReference type="ARBA" id="ARBA00004319"/>
    </source>
</evidence>
<dbReference type="InterPro" id="IPR017937">
    <property type="entry name" value="Thioredoxin_CS"/>
</dbReference>
<evidence type="ECO:0000256" key="3">
    <source>
        <dbReference type="ARBA" id="ARBA00006347"/>
    </source>
</evidence>
<accession>A0AAV8XP20</accession>
<feature type="disulfide bond" description="Redox-active" evidence="11">
    <location>
        <begin position="50"/>
        <end position="53"/>
    </location>
</feature>
<evidence type="ECO:0000256" key="12">
    <source>
        <dbReference type="RuleBase" id="RU004208"/>
    </source>
</evidence>
<dbReference type="InterPro" id="IPR013766">
    <property type="entry name" value="Thioredoxin_domain"/>
</dbReference>
<sequence>MYLFKLLAICLLYHTCRAKEEDILEFGDSDFDSRLAEHETALVMFYAPWCGHCKRLKPEYAKAAEDLIRNDPPVALVKVDCTEAGKETCNKNSVSGYPTLKIFEVVNFHKNIMVHEEAAGIVKYMKAQVGPSSKELKTAKCLEKFLDAEKESALVGFFEKESDLKAAFLKVANKLREKVRFAHTSYEELLTKQGINVKYEGKADSDDISKFITKSFHGLAGHRKPDNKQDFENPVVIAYYNVDYVKNPKGKVNFAVSSKDEFQNELNEYGLDYVKGDKPVVVARDAKGQKFILKDEFSVEALEVFVNDVLDGNLEPYLKSEPIPESQNEPVKVAVAKNFDEVVVNNGKDTLIEFYAPWCGHCKKLAPAYDELAEKLKNEDIAIVKMDATANDVPPTFDVRGFPTLYWAPRDSKDTPIRYEGGREADDFLKYIAKHATEELKGYDRKGNPKSEKTEL</sequence>
<evidence type="ECO:0000313" key="16">
    <source>
        <dbReference type="Proteomes" id="UP001162156"/>
    </source>
</evidence>
<feature type="disulfide bond" description="Redox-active" evidence="11">
    <location>
        <begin position="359"/>
        <end position="362"/>
    </location>
</feature>
<evidence type="ECO:0000256" key="9">
    <source>
        <dbReference type="ARBA" id="ARBA00023235"/>
    </source>
</evidence>
<dbReference type="GO" id="GO:0034976">
    <property type="term" value="P:response to endoplasmic reticulum stress"/>
    <property type="evidence" value="ECO:0007669"/>
    <property type="project" value="TreeGrafter"/>
</dbReference>
<protein>
    <recommendedName>
        <fullName evidence="4 13">Protein disulfide-isomerase</fullName>
        <ecNumber evidence="4 13">5.3.4.1</ecNumber>
    </recommendedName>
</protein>
<evidence type="ECO:0000313" key="15">
    <source>
        <dbReference type="EMBL" id="KAJ8940157.1"/>
    </source>
</evidence>
<comment type="catalytic activity">
    <reaction evidence="1 13">
        <text>Catalyzes the rearrangement of -S-S- bonds in proteins.</text>
        <dbReference type="EC" id="5.3.4.1"/>
    </reaction>
</comment>
<dbReference type="PANTHER" id="PTHR18929:SF132">
    <property type="entry name" value="PROTEIN DISULFIDE-ISOMERASE A3"/>
    <property type="match status" value="1"/>
</dbReference>
<dbReference type="NCBIfam" id="TIGR01130">
    <property type="entry name" value="ER_PDI_fam"/>
    <property type="match status" value="1"/>
</dbReference>
<dbReference type="CDD" id="cd02995">
    <property type="entry name" value="PDI_a_PDI_a'_C"/>
    <property type="match status" value="1"/>
</dbReference>
<dbReference type="Pfam" id="PF13848">
    <property type="entry name" value="Thioredoxin_6"/>
    <property type="match status" value="1"/>
</dbReference>
<evidence type="ECO:0000256" key="13">
    <source>
        <dbReference type="RuleBase" id="RU361130"/>
    </source>
</evidence>
<comment type="caution">
    <text evidence="15">The sequence shown here is derived from an EMBL/GenBank/DDBJ whole genome shotgun (WGS) entry which is preliminary data.</text>
</comment>
<dbReference type="Pfam" id="PF00085">
    <property type="entry name" value="Thioredoxin"/>
    <property type="match status" value="2"/>
</dbReference>
<dbReference type="PRINTS" id="PR00421">
    <property type="entry name" value="THIOREDOXIN"/>
</dbReference>
<evidence type="ECO:0000259" key="14">
    <source>
        <dbReference type="PROSITE" id="PS51352"/>
    </source>
</evidence>
<reference evidence="15" key="1">
    <citation type="journal article" date="2023" name="Insect Mol. Biol.">
        <title>Genome sequencing provides insights into the evolution of gene families encoding plant cell wall-degrading enzymes in longhorned beetles.</title>
        <authorList>
            <person name="Shin N.R."/>
            <person name="Okamura Y."/>
            <person name="Kirsch R."/>
            <person name="Pauchet Y."/>
        </authorList>
    </citation>
    <scope>NUCLEOTIDE SEQUENCE</scope>
    <source>
        <strain evidence="15">RBIC_L_NR</strain>
    </source>
</reference>
<keyword evidence="6" id="KW-0677">Repeat</keyword>
<feature type="domain" description="Thioredoxin" evidence="14">
    <location>
        <begin position="17"/>
        <end position="151"/>
    </location>
</feature>
<dbReference type="InterPro" id="IPR005792">
    <property type="entry name" value="Prot_disulphide_isomerase"/>
</dbReference>
<organism evidence="15 16">
    <name type="scientific">Rhamnusium bicolor</name>
    <dbReference type="NCBI Taxonomy" id="1586634"/>
    <lineage>
        <taxon>Eukaryota</taxon>
        <taxon>Metazoa</taxon>
        <taxon>Ecdysozoa</taxon>
        <taxon>Arthropoda</taxon>
        <taxon>Hexapoda</taxon>
        <taxon>Insecta</taxon>
        <taxon>Pterygota</taxon>
        <taxon>Neoptera</taxon>
        <taxon>Endopterygota</taxon>
        <taxon>Coleoptera</taxon>
        <taxon>Polyphaga</taxon>
        <taxon>Cucujiformia</taxon>
        <taxon>Chrysomeloidea</taxon>
        <taxon>Cerambycidae</taxon>
        <taxon>Lepturinae</taxon>
        <taxon>Rhagiini</taxon>
        <taxon>Rhamnusium</taxon>
    </lineage>
</organism>
<comment type="subcellular location">
    <subcellularLocation>
        <location evidence="2">Endoplasmic reticulum lumen</location>
    </subcellularLocation>
</comment>
<dbReference type="AlphaFoldDB" id="A0AAV8XP20"/>
<dbReference type="GO" id="GO:0005788">
    <property type="term" value="C:endoplasmic reticulum lumen"/>
    <property type="evidence" value="ECO:0007669"/>
    <property type="project" value="UniProtKB-SubCell"/>
</dbReference>
<feature type="signal peptide" evidence="13">
    <location>
        <begin position="1"/>
        <end position="18"/>
    </location>
</feature>
<feature type="domain" description="Thioredoxin" evidence="14">
    <location>
        <begin position="293"/>
        <end position="437"/>
    </location>
</feature>
<keyword evidence="9 13" id="KW-0413">Isomerase</keyword>
<dbReference type="InterPro" id="IPR036249">
    <property type="entry name" value="Thioredoxin-like_sf"/>
</dbReference>
<keyword evidence="16" id="KW-1185">Reference proteome</keyword>
<feature type="chain" id="PRO_5043112986" description="Protein disulfide-isomerase" evidence="13">
    <location>
        <begin position="19"/>
        <end position="456"/>
    </location>
</feature>
<dbReference type="Proteomes" id="UP001162156">
    <property type="component" value="Unassembled WGS sequence"/>
</dbReference>
<gene>
    <name evidence="15" type="ORF">NQ314_010828</name>
</gene>
<keyword evidence="8 11" id="KW-1015">Disulfide bond</keyword>
<dbReference type="NCBIfam" id="TIGR01126">
    <property type="entry name" value="pdi_dom"/>
    <property type="match status" value="1"/>
</dbReference>
<dbReference type="GO" id="GO:0006457">
    <property type="term" value="P:protein folding"/>
    <property type="evidence" value="ECO:0007669"/>
    <property type="project" value="TreeGrafter"/>
</dbReference>
<dbReference type="EC" id="5.3.4.1" evidence="4 13"/>
<evidence type="ECO:0000256" key="8">
    <source>
        <dbReference type="ARBA" id="ARBA00023157"/>
    </source>
</evidence>
<evidence type="ECO:0000256" key="6">
    <source>
        <dbReference type="ARBA" id="ARBA00022737"/>
    </source>
</evidence>
<proteinExistence type="inferred from homology"/>
<evidence type="ECO:0000256" key="7">
    <source>
        <dbReference type="ARBA" id="ARBA00022824"/>
    </source>
</evidence>
<dbReference type="GO" id="GO:0003756">
    <property type="term" value="F:protein disulfide isomerase activity"/>
    <property type="evidence" value="ECO:0007669"/>
    <property type="project" value="UniProtKB-EC"/>
</dbReference>
<evidence type="ECO:0000256" key="4">
    <source>
        <dbReference type="ARBA" id="ARBA00012723"/>
    </source>
</evidence>
<dbReference type="EMBL" id="JANEYF010003017">
    <property type="protein sequence ID" value="KAJ8940157.1"/>
    <property type="molecule type" value="Genomic_DNA"/>
</dbReference>
<keyword evidence="5 13" id="KW-0732">Signal</keyword>
<evidence type="ECO:0000256" key="11">
    <source>
        <dbReference type="PIRSR" id="PIRSR605792-51"/>
    </source>
</evidence>
<dbReference type="InterPro" id="IPR005788">
    <property type="entry name" value="PDI_thioredoxin-like_dom"/>
</dbReference>
<dbReference type="PANTHER" id="PTHR18929">
    <property type="entry name" value="PROTEIN DISULFIDE ISOMERASE"/>
    <property type="match status" value="1"/>
</dbReference>
<evidence type="ECO:0000256" key="10">
    <source>
        <dbReference type="ARBA" id="ARBA00023284"/>
    </source>
</evidence>
<name>A0AAV8XP20_9CUCU</name>
<dbReference type="FunFam" id="3.40.30.10:FF:000045">
    <property type="entry name" value="Disulfide-isomerase A3"/>
    <property type="match status" value="1"/>
</dbReference>
<dbReference type="SUPFAM" id="SSF52833">
    <property type="entry name" value="Thioredoxin-like"/>
    <property type="match status" value="3"/>
</dbReference>
<evidence type="ECO:0000256" key="5">
    <source>
        <dbReference type="ARBA" id="ARBA00022729"/>
    </source>
</evidence>
<dbReference type="Gene3D" id="3.40.30.10">
    <property type="entry name" value="Glutaredoxin"/>
    <property type="match status" value="4"/>
</dbReference>
<evidence type="ECO:0000256" key="1">
    <source>
        <dbReference type="ARBA" id="ARBA00001182"/>
    </source>
</evidence>
<comment type="similarity">
    <text evidence="3 12">Belongs to the protein disulfide isomerase family.</text>
</comment>